<evidence type="ECO:0000256" key="6">
    <source>
        <dbReference type="ARBA" id="ARBA00022630"/>
    </source>
</evidence>
<dbReference type="GO" id="GO:0005506">
    <property type="term" value="F:iron ion binding"/>
    <property type="evidence" value="ECO:0007669"/>
    <property type="project" value="InterPro"/>
</dbReference>
<evidence type="ECO:0000256" key="9">
    <source>
        <dbReference type="ARBA" id="ARBA00022827"/>
    </source>
</evidence>
<dbReference type="InterPro" id="IPR002888">
    <property type="entry name" value="2Fe-2S-bd"/>
</dbReference>
<evidence type="ECO:0000256" key="13">
    <source>
        <dbReference type="ARBA" id="ARBA00023140"/>
    </source>
</evidence>
<dbReference type="FunFam" id="3.30.43.10:FF:000001">
    <property type="entry name" value="Xanthine dehydrogenase/oxidase"/>
    <property type="match status" value="1"/>
</dbReference>
<evidence type="ECO:0000256" key="10">
    <source>
        <dbReference type="ARBA" id="ARBA00023002"/>
    </source>
</evidence>
<dbReference type="InterPro" id="IPR016169">
    <property type="entry name" value="FAD-bd_PCMH_sub2"/>
</dbReference>
<keyword evidence="13" id="KW-0576">Peroxisome</keyword>
<organism evidence="16">
    <name type="scientific">Darwinula stevensoni</name>
    <dbReference type="NCBI Taxonomy" id="69355"/>
    <lineage>
        <taxon>Eukaryota</taxon>
        <taxon>Metazoa</taxon>
        <taxon>Ecdysozoa</taxon>
        <taxon>Arthropoda</taxon>
        <taxon>Crustacea</taxon>
        <taxon>Oligostraca</taxon>
        <taxon>Ostracoda</taxon>
        <taxon>Podocopa</taxon>
        <taxon>Podocopida</taxon>
        <taxon>Darwinulocopina</taxon>
        <taxon>Darwinuloidea</taxon>
        <taxon>Darwinulidae</taxon>
        <taxon>Darwinula</taxon>
    </lineage>
</organism>
<keyword evidence="7" id="KW-0001">2Fe-2S</keyword>
<dbReference type="PANTHER" id="PTHR45444">
    <property type="entry name" value="XANTHINE DEHYDROGENASE"/>
    <property type="match status" value="1"/>
</dbReference>
<evidence type="ECO:0000256" key="2">
    <source>
        <dbReference type="ARBA" id="ARBA00001974"/>
    </source>
</evidence>
<dbReference type="GO" id="GO:0051537">
    <property type="term" value="F:2 iron, 2 sulfur cluster binding"/>
    <property type="evidence" value="ECO:0007669"/>
    <property type="project" value="UniProtKB-KW"/>
</dbReference>
<dbReference type="InterPro" id="IPR016208">
    <property type="entry name" value="Ald_Oxase/xanthine_DH-like"/>
</dbReference>
<dbReference type="GO" id="GO:0043546">
    <property type="term" value="F:molybdopterin cofactor binding"/>
    <property type="evidence" value="ECO:0007669"/>
    <property type="project" value="InterPro"/>
</dbReference>
<dbReference type="Gene3D" id="3.30.43.10">
    <property type="entry name" value="Uridine Diphospho-n-acetylenolpyruvylglucosamine Reductase, domain 2"/>
    <property type="match status" value="1"/>
</dbReference>
<protein>
    <recommendedName>
        <fullName evidence="15">FAD-binding PCMH-type domain-containing protein</fullName>
    </recommendedName>
</protein>
<dbReference type="InterPro" id="IPR036856">
    <property type="entry name" value="Ald_Oxase/Xan_DH_a/b_sf"/>
</dbReference>
<keyword evidence="10" id="KW-0560">Oxidoreductase</keyword>
<name>A0A7R8X7N6_9CRUS</name>
<dbReference type="InterPro" id="IPR016167">
    <property type="entry name" value="FAD-bd_PCMH_sub1"/>
</dbReference>
<gene>
    <name evidence="16" type="ORF">DSTB1V02_LOCUS5419</name>
</gene>
<comment type="cofactor">
    <cofactor evidence="1">
        <name>Mo-molybdopterin</name>
        <dbReference type="ChEBI" id="CHEBI:71302"/>
    </cofactor>
</comment>
<dbReference type="InterPro" id="IPR000674">
    <property type="entry name" value="Ald_Oxase/Xan_DH_a/b"/>
</dbReference>
<keyword evidence="12" id="KW-0411">Iron-sulfur</keyword>
<dbReference type="Gene3D" id="3.10.20.30">
    <property type="match status" value="1"/>
</dbReference>
<evidence type="ECO:0000256" key="3">
    <source>
        <dbReference type="ARBA" id="ARBA00004275"/>
    </source>
</evidence>
<sequence length="937" mass="105091">MSRIVFVLDIPPALGHGSGAPRHEAGMRGRWMRRLHRHALQIPSFHRIRQVVSRIPFSIETAYLRLQIVRIVPEWKPVERVPSGLDSLVPRPPRLRVERVSKQTLMRFTQTYNDVREMWRNPKPTRHPPNLSSRSLSLLLEGTLISVMGHYSVNACLMPVAGCHGLAVTTVEGIGNSRRGLHVVQERLAKFHGSQCGFCTPGIVMSMYTLLRNDSSPSIHDMDEYLQGNLCRCTGYRPIIEGLKTFTSEFKCCKGENGGECACMNSADTTTPEEEEHPRLVQPSHLVPYDPTQEPIFPPELKLNPKYETENLVFKGSRVTWYRPASLDEMLRLKATHPEARIIHGNTEVALEIKFKNCKYPVMISPTAVSELHQVKVADNGVRFGGSVTLTTIQETLQKEIDSRPEGETKVWVEVVEMLRWFAGRQIRNVSSVAGNIVTSSPISDLNPLFQAVQSRIFLQSSGTVVPLSEIFTSDTGLPLQNVHPLSTWLFDMVDRGFFYKFWLEGCRHLGLKLPPGTESVLGTYHKDFPKASQYFQIVPGGQPKWDAVGRPMVAKSAYHQATGEAQFVDDIPPREKEAHLALVFSRRSHAKLLHVDPSPALGIKGVIGWVGEEDLPGEANFFGEEVRDESAFQRDKVTSEGQVIGGILAETREIAKIAARSVRVEYEDLQPRIITIEDAIKEREFFWEEGTESGDVDEALSQAPHVLEGQVRVGGQEHFYLEPQCSLVTPLQEHDEVLVYSSTQNPMYVQKCVAQVLGVPYNRVIAKVKRVGGGFGGKEMRSVLYTLPAAVAARKFGRPVRCVLDRDEDMLSSGGRHPFLGRYKVGFSPDGRILALDVTLYSNAGYSPDLSIGVMFRSMHCVTNAYHIPNVRVRGYVCRTNLPSNTAFRAFGSPQAMMICEQWMQDVAEFLRLDPAKVSSSEFNAFCEWHNNVMFL</sequence>
<dbReference type="SUPFAM" id="SSF56003">
    <property type="entry name" value="Molybdenum cofactor-binding domain"/>
    <property type="match status" value="1"/>
</dbReference>
<dbReference type="Gene3D" id="1.10.150.120">
    <property type="entry name" value="[2Fe-2S]-binding domain"/>
    <property type="match status" value="1"/>
</dbReference>
<evidence type="ECO:0000256" key="11">
    <source>
        <dbReference type="ARBA" id="ARBA00023004"/>
    </source>
</evidence>
<comment type="cofactor">
    <cofactor evidence="2">
        <name>FAD</name>
        <dbReference type="ChEBI" id="CHEBI:57692"/>
    </cofactor>
</comment>
<evidence type="ECO:0000313" key="17">
    <source>
        <dbReference type="Proteomes" id="UP000677054"/>
    </source>
</evidence>
<keyword evidence="11" id="KW-0408">Iron</keyword>
<dbReference type="EMBL" id="LR900400">
    <property type="protein sequence ID" value="CAD7245547.1"/>
    <property type="molecule type" value="Genomic_DNA"/>
</dbReference>
<dbReference type="OrthoDB" id="8300278at2759"/>
<dbReference type="InterPro" id="IPR016166">
    <property type="entry name" value="FAD-bd_PCMH"/>
</dbReference>
<dbReference type="FunFam" id="3.30.365.10:FF:000003">
    <property type="entry name" value="Aldehyde oxidase 1"/>
    <property type="match status" value="1"/>
</dbReference>
<dbReference type="InterPro" id="IPR036884">
    <property type="entry name" value="2Fe-2S-bd_dom_sf"/>
</dbReference>
<evidence type="ECO:0000259" key="15">
    <source>
        <dbReference type="PROSITE" id="PS51387"/>
    </source>
</evidence>
<dbReference type="PROSITE" id="PS00559">
    <property type="entry name" value="MOLYBDOPTERIN_EUK"/>
    <property type="match status" value="1"/>
</dbReference>
<dbReference type="AlphaFoldDB" id="A0A7R8X7N6"/>
<dbReference type="Gene3D" id="3.30.365.10">
    <property type="entry name" value="Aldehyde oxidase/xanthine dehydrogenase, molybdopterin binding domain"/>
    <property type="match status" value="2"/>
</dbReference>
<proteinExistence type="inferred from homology"/>
<evidence type="ECO:0000256" key="7">
    <source>
        <dbReference type="ARBA" id="ARBA00022714"/>
    </source>
</evidence>
<keyword evidence="8" id="KW-0479">Metal-binding</keyword>
<dbReference type="InterPro" id="IPR002346">
    <property type="entry name" value="Mopterin_DH_FAD-bd"/>
</dbReference>
<dbReference type="Gene3D" id="3.30.465.10">
    <property type="match status" value="1"/>
</dbReference>
<dbReference type="InterPro" id="IPR022407">
    <property type="entry name" value="OxRdtase_Mopterin_BS"/>
</dbReference>
<dbReference type="Gene3D" id="3.90.1170.50">
    <property type="entry name" value="Aldehyde oxidase/xanthine dehydrogenase, a/b hammerhead"/>
    <property type="match status" value="1"/>
</dbReference>
<dbReference type="GO" id="GO:0005777">
    <property type="term" value="C:peroxisome"/>
    <property type="evidence" value="ECO:0007669"/>
    <property type="project" value="UniProtKB-SubCell"/>
</dbReference>
<evidence type="ECO:0000256" key="12">
    <source>
        <dbReference type="ARBA" id="ARBA00023014"/>
    </source>
</evidence>
<keyword evidence="9" id="KW-0274">FAD</keyword>
<evidence type="ECO:0000256" key="8">
    <source>
        <dbReference type="ARBA" id="ARBA00022723"/>
    </source>
</evidence>
<dbReference type="PROSITE" id="PS51387">
    <property type="entry name" value="FAD_PCMH"/>
    <property type="match status" value="1"/>
</dbReference>
<comment type="cofactor">
    <cofactor evidence="14">
        <name>[2Fe-2S] cluster</name>
        <dbReference type="ChEBI" id="CHEBI:190135"/>
    </cofactor>
</comment>
<dbReference type="InterPro" id="IPR012675">
    <property type="entry name" value="Beta-grasp_dom_sf"/>
</dbReference>
<comment type="similarity">
    <text evidence="4">Belongs to the xanthine dehydrogenase family.</text>
</comment>
<dbReference type="GO" id="GO:0016491">
    <property type="term" value="F:oxidoreductase activity"/>
    <property type="evidence" value="ECO:0007669"/>
    <property type="project" value="UniProtKB-KW"/>
</dbReference>
<dbReference type="InterPro" id="IPR037165">
    <property type="entry name" value="AldOxase/xan_DH_Mopterin-bd_sf"/>
</dbReference>
<keyword evidence="17" id="KW-1185">Reference proteome</keyword>
<dbReference type="Proteomes" id="UP000677054">
    <property type="component" value="Unassembled WGS sequence"/>
</dbReference>
<dbReference type="GO" id="GO:0071949">
    <property type="term" value="F:FAD binding"/>
    <property type="evidence" value="ECO:0007669"/>
    <property type="project" value="InterPro"/>
</dbReference>
<comment type="subcellular location">
    <subcellularLocation>
        <location evidence="3">Peroxisome</location>
    </subcellularLocation>
</comment>
<dbReference type="Pfam" id="PF01315">
    <property type="entry name" value="Ald_Xan_dh_C"/>
    <property type="match status" value="1"/>
</dbReference>
<evidence type="ECO:0000256" key="5">
    <source>
        <dbReference type="ARBA" id="ARBA00022505"/>
    </source>
</evidence>
<dbReference type="SUPFAM" id="SSF54665">
    <property type="entry name" value="CO dehydrogenase molybdoprotein N-domain-like"/>
    <property type="match status" value="1"/>
</dbReference>
<feature type="domain" description="FAD-binding PCMH-type" evidence="15">
    <location>
        <begin position="314"/>
        <end position="532"/>
    </location>
</feature>
<dbReference type="Pfam" id="PF02738">
    <property type="entry name" value="MoCoBD_1"/>
    <property type="match status" value="1"/>
</dbReference>
<reference evidence="16" key="1">
    <citation type="submission" date="2020-11" db="EMBL/GenBank/DDBJ databases">
        <authorList>
            <person name="Tran Van P."/>
        </authorList>
    </citation>
    <scope>NUCLEOTIDE SEQUENCE</scope>
</reference>
<dbReference type="Pfam" id="PF00941">
    <property type="entry name" value="FAD_binding_5"/>
    <property type="match status" value="1"/>
</dbReference>
<evidence type="ECO:0000256" key="4">
    <source>
        <dbReference type="ARBA" id="ARBA00006849"/>
    </source>
</evidence>
<dbReference type="InterPro" id="IPR008274">
    <property type="entry name" value="AldOxase/xan_DH_MoCoBD1"/>
</dbReference>
<evidence type="ECO:0000256" key="14">
    <source>
        <dbReference type="ARBA" id="ARBA00034078"/>
    </source>
</evidence>
<dbReference type="SMART" id="SM01008">
    <property type="entry name" value="Ald_Xan_dh_C"/>
    <property type="match status" value="1"/>
</dbReference>
<evidence type="ECO:0000256" key="1">
    <source>
        <dbReference type="ARBA" id="ARBA00001924"/>
    </source>
</evidence>
<dbReference type="SUPFAM" id="SSF47741">
    <property type="entry name" value="CO dehydrogenase ISP C-domain like"/>
    <property type="match status" value="1"/>
</dbReference>
<dbReference type="SUPFAM" id="SSF56176">
    <property type="entry name" value="FAD-binding/transporter-associated domain-like"/>
    <property type="match status" value="1"/>
</dbReference>
<evidence type="ECO:0000313" key="16">
    <source>
        <dbReference type="EMBL" id="CAD7245547.1"/>
    </source>
</evidence>
<dbReference type="FunFam" id="3.30.465.10:FF:000004">
    <property type="entry name" value="Xanthine dehydrogenase/oxidase"/>
    <property type="match status" value="1"/>
</dbReference>
<accession>A0A7R8X7N6</accession>
<keyword evidence="6" id="KW-0285">Flavoprotein</keyword>
<dbReference type="PANTHER" id="PTHR45444:SF3">
    <property type="entry name" value="XANTHINE DEHYDROGENASE"/>
    <property type="match status" value="1"/>
</dbReference>
<dbReference type="Pfam" id="PF01799">
    <property type="entry name" value="Fer2_2"/>
    <property type="match status" value="1"/>
</dbReference>
<dbReference type="InterPro" id="IPR036318">
    <property type="entry name" value="FAD-bd_PCMH-like_sf"/>
</dbReference>
<keyword evidence="5" id="KW-0500">Molybdenum</keyword>
<dbReference type="EMBL" id="CAJPEV010000883">
    <property type="protein sequence ID" value="CAG0889280.1"/>
    <property type="molecule type" value="Genomic_DNA"/>
</dbReference>